<dbReference type="Gene3D" id="3.10.620.30">
    <property type="match status" value="1"/>
</dbReference>
<feature type="region of interest" description="Disordered" evidence="1">
    <location>
        <begin position="318"/>
        <end position="337"/>
    </location>
</feature>
<evidence type="ECO:0000313" key="5">
    <source>
        <dbReference type="Proteomes" id="UP000297948"/>
    </source>
</evidence>
<gene>
    <name evidence="4" type="ORF">E4099_26205</name>
</gene>
<dbReference type="SMART" id="SM00460">
    <property type="entry name" value="TGc"/>
    <property type="match status" value="1"/>
</dbReference>
<keyword evidence="2" id="KW-0472">Membrane</keyword>
<dbReference type="Pfam" id="PF11992">
    <property type="entry name" value="TgpA_N"/>
    <property type="match status" value="1"/>
</dbReference>
<dbReference type="PANTHER" id="PTHR42736:SF1">
    <property type="entry name" value="PROTEIN-GLUTAMINE GAMMA-GLUTAMYLTRANSFERASE"/>
    <property type="match status" value="1"/>
</dbReference>
<reference evidence="4 5" key="1">
    <citation type="submission" date="2019-03" db="EMBL/GenBank/DDBJ databases">
        <authorList>
            <person name="Gonzalez-Pimentel J.L."/>
        </authorList>
    </citation>
    <scope>NUCLEOTIDE SEQUENCE [LARGE SCALE GENOMIC DNA]</scope>
    <source>
        <strain evidence="4 5">JCM 31289</strain>
    </source>
</reference>
<feature type="transmembrane region" description="Helical" evidence="2">
    <location>
        <begin position="632"/>
        <end position="652"/>
    </location>
</feature>
<dbReference type="EMBL" id="SRID01000347">
    <property type="protein sequence ID" value="TGA94456.1"/>
    <property type="molecule type" value="Genomic_DNA"/>
</dbReference>
<comment type="caution">
    <text evidence="4">The sequence shown here is derived from an EMBL/GenBank/DDBJ whole genome shotgun (WGS) entry which is preliminary data.</text>
</comment>
<feature type="transmembrane region" description="Helical" evidence="2">
    <location>
        <begin position="61"/>
        <end position="80"/>
    </location>
</feature>
<dbReference type="OrthoDB" id="9804023at2"/>
<name>A0A4Z0GGC1_9ACTN</name>
<dbReference type="AlphaFoldDB" id="A0A4Z0GGC1"/>
<feature type="region of interest" description="Disordered" evidence="1">
    <location>
        <begin position="554"/>
        <end position="603"/>
    </location>
</feature>
<evidence type="ECO:0000256" key="1">
    <source>
        <dbReference type="SAM" id="MobiDB-lite"/>
    </source>
</evidence>
<organism evidence="4 5">
    <name type="scientific">Streptomyces palmae</name>
    <dbReference type="NCBI Taxonomy" id="1701085"/>
    <lineage>
        <taxon>Bacteria</taxon>
        <taxon>Bacillati</taxon>
        <taxon>Actinomycetota</taxon>
        <taxon>Actinomycetes</taxon>
        <taxon>Kitasatosporales</taxon>
        <taxon>Streptomycetaceae</taxon>
        <taxon>Streptomyces</taxon>
    </lineage>
</organism>
<evidence type="ECO:0000256" key="2">
    <source>
        <dbReference type="SAM" id="Phobius"/>
    </source>
</evidence>
<dbReference type="Pfam" id="PF01841">
    <property type="entry name" value="Transglut_core"/>
    <property type="match status" value="1"/>
</dbReference>
<dbReference type="InterPro" id="IPR052901">
    <property type="entry name" value="Bact_TGase-like"/>
</dbReference>
<dbReference type="PROSITE" id="PS51257">
    <property type="entry name" value="PROKAR_LIPOPROTEIN"/>
    <property type="match status" value="1"/>
</dbReference>
<keyword evidence="2" id="KW-1133">Transmembrane helix</keyword>
<dbReference type="RefSeq" id="WP_135341592.1">
    <property type="nucleotide sequence ID" value="NZ_JBHLTX010000005.1"/>
</dbReference>
<dbReference type="SUPFAM" id="SSF54001">
    <property type="entry name" value="Cysteine proteinases"/>
    <property type="match status" value="1"/>
</dbReference>
<feature type="domain" description="Transglutaminase-like" evidence="3">
    <location>
        <begin position="486"/>
        <end position="556"/>
    </location>
</feature>
<dbReference type="PANTHER" id="PTHR42736">
    <property type="entry name" value="PROTEIN-GLUTAMINE GAMMA-GLUTAMYLTRANSFERASE"/>
    <property type="match status" value="1"/>
</dbReference>
<dbReference type="Proteomes" id="UP000297948">
    <property type="component" value="Unassembled WGS sequence"/>
</dbReference>
<proteinExistence type="predicted"/>
<sequence>MSGRTRLAVCAALATMAAACSLLPLVHPSRWILQAAFLLAMQSAVGAAARRVPLARPLTMAAQVLASLLMITLVFTRHQALAWVLPSPESVREIGRLAQQGADDIGLYAIPAPATDGMRLLLVASVLVVGLAVDATAVTYRSAAPAGLPLLALYSIAAGLSESDQDWLWFLLAAAGYLLLLLAEGRDRLSQWGRLFTGGGAGPRVPERVTSGLETGGGPALAPVRTGRRIGVLALGIALAVPAALPSLDGGLLEQSGEGPGRRGGGTISAVNPLVSLQNSLNQPEDREVLRYRTNARNPEDLYLRIVALDRFDGSSWKPSERRVEDMPDPMPRPAGLDLQVPVTTVDTSLKAADWYAQNWLPMPFPAGRVEIDGRWRFEPEGRTVVGDRGQTTRGATYQVTSLQVNPTAEQLAAAPRPPQRLLSEYTKVPDSLPPIVEQTAREVTAGTDNPYEQAVKLQNWFSSDGGFRYDTEVRAGTGPQAIANFLRDKEGFCVHFAFSMAAMARTLDIPARVAVGFTSGTARDDGSRSVGLKDAHAWPELYFKGLGWTRFEPTPSRGTQPDYSVSQVPSRNHDPQTPAPRPKPTDRPSAEPSDEDGCPAAARRLGDDCQAAADQPRAGSGSGWGGTVRTAAWVAALLALLAAVPLLPMVWRRRLRSRRLKGSSGSSPRDPAEHTLAAWQELIDTGWDYGVLPDDSQTSRTAAARIVEVRGLDLAAREAARRIAEAVEQVLYAPRPRLAPGLADDVRLVIDALHTSADRPSRLRARFAPRSAVRLLWAASQRRSAWSARWAGGVSRWSRWKTLTRREAPPKS</sequence>
<dbReference type="InterPro" id="IPR038765">
    <property type="entry name" value="Papain-like_cys_pep_sf"/>
</dbReference>
<evidence type="ECO:0000259" key="3">
    <source>
        <dbReference type="SMART" id="SM00460"/>
    </source>
</evidence>
<dbReference type="InterPro" id="IPR002931">
    <property type="entry name" value="Transglutaminase-like"/>
</dbReference>
<keyword evidence="2" id="KW-0812">Transmembrane</keyword>
<keyword evidence="5" id="KW-1185">Reference proteome</keyword>
<evidence type="ECO:0000313" key="4">
    <source>
        <dbReference type="EMBL" id="TGA94456.1"/>
    </source>
</evidence>
<protein>
    <submittedName>
        <fullName evidence="4">Transglutaminase domain-containing protein</fullName>
    </submittedName>
</protein>
<feature type="compositionally biased region" description="Polar residues" evidence="1">
    <location>
        <begin position="557"/>
        <end position="571"/>
    </location>
</feature>
<feature type="transmembrane region" description="Helical" evidence="2">
    <location>
        <begin position="29"/>
        <end position="49"/>
    </location>
</feature>
<dbReference type="InterPro" id="IPR021878">
    <property type="entry name" value="TgpA_N"/>
</dbReference>
<accession>A0A4Z0GGC1</accession>